<reference evidence="19" key="1">
    <citation type="submission" date="2020-07" db="EMBL/GenBank/DDBJ databases">
        <title>Ethylene signaling mediates host invasion by parasitic plants.</title>
        <authorList>
            <person name="Yoshida S."/>
        </authorList>
    </citation>
    <scope>NUCLEOTIDE SEQUENCE</scope>
    <source>
        <strain evidence="19">Okayama</strain>
    </source>
</reference>
<evidence type="ECO:0000259" key="18">
    <source>
        <dbReference type="PROSITE" id="PS50026"/>
    </source>
</evidence>
<keyword evidence="6 16" id="KW-0732">Signal</keyword>
<keyword evidence="12" id="KW-0472">Membrane</keyword>
<evidence type="ECO:0000256" key="13">
    <source>
        <dbReference type="ARBA" id="ARBA00023157"/>
    </source>
</evidence>
<dbReference type="Pfam" id="PF13947">
    <property type="entry name" value="GUB_WAK_bind"/>
    <property type="match status" value="1"/>
</dbReference>
<gene>
    <name evidence="19" type="ORF">PHJA_002308800</name>
</gene>
<organism evidence="19 20">
    <name type="scientific">Phtheirospermum japonicum</name>
    <dbReference type="NCBI Taxonomy" id="374723"/>
    <lineage>
        <taxon>Eukaryota</taxon>
        <taxon>Viridiplantae</taxon>
        <taxon>Streptophyta</taxon>
        <taxon>Embryophyta</taxon>
        <taxon>Tracheophyta</taxon>
        <taxon>Spermatophyta</taxon>
        <taxon>Magnoliopsida</taxon>
        <taxon>eudicotyledons</taxon>
        <taxon>Gunneridae</taxon>
        <taxon>Pentapetalae</taxon>
        <taxon>asterids</taxon>
        <taxon>lamiids</taxon>
        <taxon>Lamiales</taxon>
        <taxon>Orobanchaceae</taxon>
        <taxon>Orobanchaceae incertae sedis</taxon>
        <taxon>Phtheirospermum</taxon>
    </lineage>
</organism>
<dbReference type="PANTHER" id="PTHR27005">
    <property type="entry name" value="WALL-ASSOCIATED RECEPTOR KINASE-LIKE 21"/>
    <property type="match status" value="1"/>
</dbReference>
<feature type="domain" description="Protein kinase" evidence="17">
    <location>
        <begin position="368"/>
        <end position="695"/>
    </location>
</feature>
<keyword evidence="2" id="KW-0723">Serine/threonine-protein kinase</keyword>
<dbReference type="Proteomes" id="UP000653305">
    <property type="component" value="Unassembled WGS sequence"/>
</dbReference>
<evidence type="ECO:0000256" key="8">
    <source>
        <dbReference type="ARBA" id="ARBA00022741"/>
    </source>
</evidence>
<evidence type="ECO:0000256" key="4">
    <source>
        <dbReference type="ARBA" id="ARBA00022679"/>
    </source>
</evidence>
<evidence type="ECO:0000256" key="12">
    <source>
        <dbReference type="ARBA" id="ARBA00023136"/>
    </source>
</evidence>
<keyword evidence="20" id="KW-1185">Reference proteome</keyword>
<dbReference type="GO" id="GO:0005524">
    <property type="term" value="F:ATP binding"/>
    <property type="evidence" value="ECO:0007669"/>
    <property type="project" value="UniProtKB-KW"/>
</dbReference>
<feature type="signal peptide" evidence="16">
    <location>
        <begin position="1"/>
        <end position="22"/>
    </location>
</feature>
<dbReference type="FunFam" id="2.10.25.10:FF:000038">
    <property type="entry name" value="Fibrillin 2"/>
    <property type="match status" value="1"/>
</dbReference>
<dbReference type="InterPro" id="IPR000152">
    <property type="entry name" value="EGF-type_Asp/Asn_hydroxyl_site"/>
</dbReference>
<evidence type="ECO:0000259" key="17">
    <source>
        <dbReference type="PROSITE" id="PS50011"/>
    </source>
</evidence>
<evidence type="ECO:0000256" key="16">
    <source>
        <dbReference type="SAM" id="SignalP"/>
    </source>
</evidence>
<dbReference type="SMART" id="SM00181">
    <property type="entry name" value="EGF"/>
    <property type="match status" value="2"/>
</dbReference>
<keyword evidence="9 19" id="KW-0418">Kinase</keyword>
<keyword evidence="7" id="KW-0677">Repeat</keyword>
<dbReference type="GO" id="GO:0004674">
    <property type="term" value="F:protein serine/threonine kinase activity"/>
    <property type="evidence" value="ECO:0007669"/>
    <property type="project" value="UniProtKB-KW"/>
</dbReference>
<dbReference type="Gene3D" id="3.30.200.20">
    <property type="entry name" value="Phosphorylase Kinase, domain 1"/>
    <property type="match status" value="1"/>
</dbReference>
<dbReference type="Pfam" id="PF07645">
    <property type="entry name" value="EGF_CA"/>
    <property type="match status" value="1"/>
</dbReference>
<proteinExistence type="predicted"/>
<dbReference type="GO" id="GO:0005886">
    <property type="term" value="C:plasma membrane"/>
    <property type="evidence" value="ECO:0007669"/>
    <property type="project" value="TreeGrafter"/>
</dbReference>
<dbReference type="PROSITE" id="PS50011">
    <property type="entry name" value="PROTEIN_KINASE_DOM"/>
    <property type="match status" value="1"/>
</dbReference>
<protein>
    <submittedName>
        <fullName evidence="19">Wall-associated receptor kinase 2</fullName>
    </submittedName>
</protein>
<dbReference type="PANTHER" id="PTHR27005:SF315">
    <property type="entry name" value="PROTEIN KINASE DOMAIN-CONTAINING PROTEIN"/>
    <property type="match status" value="1"/>
</dbReference>
<comment type="subcellular location">
    <subcellularLocation>
        <location evidence="1">Membrane</location>
        <topology evidence="1">Single-pass type I membrane protein</topology>
    </subcellularLocation>
</comment>
<dbReference type="InterPro" id="IPR049883">
    <property type="entry name" value="NOTCH1_EGF-like"/>
</dbReference>
<sequence length="725" mass="78759">MISQAIIVLVTIILLWSPETNSAPVLSNCQATCGNLSITFPFGTTSNCSLDHSFLISCDHNYNPPRPFLNSGTLEILDISLDDGLIRIASSVASDCYDNSGSQLNSTISELALSQFTVSSARNKFTAIGCDTYALVEGSSEGWKKMSAGCVSWCDDISSVRNGTCSGIGCCQTSIPSGVKDFLVDIRSFRNHTRVRSLNPCGYAFVVEDEAYEFMSSDLEDLRSRKSVPVVLDWSVGNVSCWEARKNLSGFACVANHSECIDSSNEVGYRCKCMKGFEGNPYLVDGCQDINECDAPEPPCEGECTNSEGSYSCSCPKGFEGDGKKDGSGCHSRTNNASTTLFYIASGFMIPAVGSSWIFWRRKQKKVANLRQNIFIGNGGKLLEDMQSRGAKTLSVFTADDLAQATNNYDENNILHRHSDCGTSYKGMLPDGTNRIVTVRKHDEPIDDRGVEAFIGRIVSLSRIHHRNVAKLIGCCLETPGPLLVYEFITISTLYDYIHDDVRARSLSWDARLRIAADTAGALAHVHTSASAAAVPIIHARLSSSGILLHHGLTVKLCDFALTLPGRASGEGESCYMGVTGYIPYIDPEYLVSGHLTGKSDVYSVGVVLVELLTGKDLISYGGPMRLVEFLVERFVSSVRGDELVRILDDRLETDDDAKIEMLTKVGKLAEKCLSSSSLDRPTMKEVAIALESIVTSGDCSSTAICPSSSRGTTARRVMRRNRSL</sequence>
<dbReference type="EMBL" id="BMAC01000698">
    <property type="protein sequence ID" value="GFQ01649.1"/>
    <property type="molecule type" value="Genomic_DNA"/>
</dbReference>
<evidence type="ECO:0000256" key="6">
    <source>
        <dbReference type="ARBA" id="ARBA00022729"/>
    </source>
</evidence>
<dbReference type="PROSITE" id="PS50026">
    <property type="entry name" value="EGF_3"/>
    <property type="match status" value="1"/>
</dbReference>
<evidence type="ECO:0000256" key="11">
    <source>
        <dbReference type="ARBA" id="ARBA00022989"/>
    </source>
</evidence>
<dbReference type="InterPro" id="IPR025287">
    <property type="entry name" value="WAK_GUB"/>
</dbReference>
<dbReference type="Gene3D" id="1.10.510.10">
    <property type="entry name" value="Transferase(Phosphotransferase) domain 1"/>
    <property type="match status" value="1"/>
</dbReference>
<dbReference type="OrthoDB" id="283575at2759"/>
<evidence type="ECO:0000313" key="19">
    <source>
        <dbReference type="EMBL" id="GFQ01649.1"/>
    </source>
</evidence>
<dbReference type="Pfam" id="PF08488">
    <property type="entry name" value="WAK"/>
    <property type="match status" value="1"/>
</dbReference>
<feature type="domain" description="EGF-like" evidence="18">
    <location>
        <begin position="289"/>
        <end position="322"/>
    </location>
</feature>
<dbReference type="InterPro" id="IPR001881">
    <property type="entry name" value="EGF-like_Ca-bd_dom"/>
</dbReference>
<evidence type="ECO:0000313" key="20">
    <source>
        <dbReference type="Proteomes" id="UP000653305"/>
    </source>
</evidence>
<dbReference type="Gene3D" id="2.10.25.10">
    <property type="entry name" value="Laminin"/>
    <property type="match status" value="1"/>
</dbReference>
<evidence type="ECO:0000256" key="14">
    <source>
        <dbReference type="ARBA" id="ARBA00023180"/>
    </source>
</evidence>
<comment type="caution">
    <text evidence="15">Lacks conserved residue(s) required for the propagation of feature annotation.</text>
</comment>
<evidence type="ECO:0000256" key="1">
    <source>
        <dbReference type="ARBA" id="ARBA00004479"/>
    </source>
</evidence>
<accession>A0A830CVK8</accession>
<keyword evidence="8" id="KW-0547">Nucleotide-binding</keyword>
<dbReference type="CDD" id="cd00054">
    <property type="entry name" value="EGF_CA"/>
    <property type="match status" value="1"/>
</dbReference>
<keyword evidence="4" id="KW-0808">Transferase</keyword>
<evidence type="ECO:0000256" key="3">
    <source>
        <dbReference type="ARBA" id="ARBA00022536"/>
    </source>
</evidence>
<dbReference type="InterPro" id="IPR013695">
    <property type="entry name" value="WAK"/>
</dbReference>
<evidence type="ECO:0000256" key="2">
    <source>
        <dbReference type="ARBA" id="ARBA00022527"/>
    </source>
</evidence>
<dbReference type="SMART" id="SM00179">
    <property type="entry name" value="EGF_CA"/>
    <property type="match status" value="2"/>
</dbReference>
<dbReference type="GO" id="GO:0005509">
    <property type="term" value="F:calcium ion binding"/>
    <property type="evidence" value="ECO:0007669"/>
    <property type="project" value="InterPro"/>
</dbReference>
<keyword evidence="5" id="KW-0812">Transmembrane</keyword>
<name>A0A830CVK8_9LAMI</name>
<feature type="chain" id="PRO_5032515294" evidence="16">
    <location>
        <begin position="23"/>
        <end position="725"/>
    </location>
</feature>
<dbReference type="SUPFAM" id="SSF57196">
    <property type="entry name" value="EGF/Laminin"/>
    <property type="match status" value="1"/>
</dbReference>
<keyword evidence="14" id="KW-0325">Glycoprotein</keyword>
<dbReference type="InterPro" id="IPR045274">
    <property type="entry name" value="WAK-like"/>
</dbReference>
<dbReference type="Pfam" id="PF07714">
    <property type="entry name" value="PK_Tyr_Ser-Thr"/>
    <property type="match status" value="1"/>
</dbReference>
<comment type="caution">
    <text evidence="19">The sequence shown here is derived from an EMBL/GenBank/DDBJ whole genome shotgun (WGS) entry which is preliminary data.</text>
</comment>
<dbReference type="InterPro" id="IPR000719">
    <property type="entry name" value="Prot_kinase_dom"/>
</dbReference>
<dbReference type="GO" id="GO:0030247">
    <property type="term" value="F:polysaccharide binding"/>
    <property type="evidence" value="ECO:0007669"/>
    <property type="project" value="InterPro"/>
</dbReference>
<evidence type="ECO:0000256" key="7">
    <source>
        <dbReference type="ARBA" id="ARBA00022737"/>
    </source>
</evidence>
<dbReference type="InterPro" id="IPR018097">
    <property type="entry name" value="EGF_Ca-bd_CS"/>
</dbReference>
<dbReference type="PROSITE" id="PS01187">
    <property type="entry name" value="EGF_CA"/>
    <property type="match status" value="1"/>
</dbReference>
<evidence type="ECO:0000256" key="10">
    <source>
        <dbReference type="ARBA" id="ARBA00022840"/>
    </source>
</evidence>
<evidence type="ECO:0000256" key="9">
    <source>
        <dbReference type="ARBA" id="ARBA00022777"/>
    </source>
</evidence>
<dbReference type="FunFam" id="2.10.25.10:FF:000628">
    <property type="entry name" value="Wall-associated receptor kinase 2"/>
    <property type="match status" value="1"/>
</dbReference>
<keyword evidence="19" id="KW-0675">Receptor</keyword>
<dbReference type="InterPro" id="IPR011009">
    <property type="entry name" value="Kinase-like_dom_sf"/>
</dbReference>
<evidence type="ECO:0000256" key="15">
    <source>
        <dbReference type="PROSITE-ProRule" id="PRU00076"/>
    </source>
</evidence>
<evidence type="ECO:0000256" key="5">
    <source>
        <dbReference type="ARBA" id="ARBA00022692"/>
    </source>
</evidence>
<dbReference type="InterPro" id="IPR001245">
    <property type="entry name" value="Ser-Thr/Tyr_kinase_cat_dom"/>
</dbReference>
<keyword evidence="11" id="KW-1133">Transmembrane helix</keyword>
<keyword evidence="13" id="KW-1015">Disulfide bond</keyword>
<dbReference type="PROSITE" id="PS00010">
    <property type="entry name" value="ASX_HYDROXYL"/>
    <property type="match status" value="1"/>
</dbReference>
<dbReference type="InterPro" id="IPR000742">
    <property type="entry name" value="EGF"/>
</dbReference>
<dbReference type="SUPFAM" id="SSF56112">
    <property type="entry name" value="Protein kinase-like (PK-like)"/>
    <property type="match status" value="1"/>
</dbReference>
<keyword evidence="10" id="KW-0067">ATP-binding</keyword>
<dbReference type="GO" id="GO:0007166">
    <property type="term" value="P:cell surface receptor signaling pathway"/>
    <property type="evidence" value="ECO:0007669"/>
    <property type="project" value="InterPro"/>
</dbReference>
<dbReference type="AlphaFoldDB" id="A0A830CVK8"/>
<keyword evidence="3 15" id="KW-0245">EGF-like domain</keyword>